<accession>A0A7W6FQL2</accession>
<name>A0A7W6FQL2_9SPHN</name>
<dbReference type="RefSeq" id="WP_223177372.1">
    <property type="nucleotide sequence ID" value="NZ_BSPS01000138.1"/>
</dbReference>
<dbReference type="AlphaFoldDB" id="A0A7W6FQL2"/>
<reference evidence="1 2" key="1">
    <citation type="submission" date="2020-08" db="EMBL/GenBank/DDBJ databases">
        <title>Genomic Encyclopedia of Type Strains, Phase IV (KMG-IV): sequencing the most valuable type-strain genomes for metagenomic binning, comparative biology and taxonomic classification.</title>
        <authorList>
            <person name="Goeker M."/>
        </authorList>
    </citation>
    <scope>NUCLEOTIDE SEQUENCE [LARGE SCALE GENOMIC DNA]</scope>
    <source>
        <strain evidence="1 2">DSM 26189</strain>
    </source>
</reference>
<organism evidence="1 2">
    <name type="scientific">Sphingobium jiangsuense</name>
    <dbReference type="NCBI Taxonomy" id="870476"/>
    <lineage>
        <taxon>Bacteria</taxon>
        <taxon>Pseudomonadati</taxon>
        <taxon>Pseudomonadota</taxon>
        <taxon>Alphaproteobacteria</taxon>
        <taxon>Sphingomonadales</taxon>
        <taxon>Sphingomonadaceae</taxon>
        <taxon>Sphingobium</taxon>
    </lineage>
</organism>
<evidence type="ECO:0000313" key="2">
    <source>
        <dbReference type="Proteomes" id="UP000571950"/>
    </source>
</evidence>
<dbReference type="EMBL" id="JACIDT010000005">
    <property type="protein sequence ID" value="MBB3926129.1"/>
    <property type="molecule type" value="Genomic_DNA"/>
</dbReference>
<keyword evidence="2" id="KW-1185">Reference proteome</keyword>
<proteinExistence type="predicted"/>
<sequence length="78" mass="8679">MTVTSDQMVDLLLARLVKERGGGKFRWRRVVGPVRLYSLATHPHCNWAITPAGTSAEVEAVERLADDLRLSHPILSGR</sequence>
<dbReference type="Proteomes" id="UP000571950">
    <property type="component" value="Unassembled WGS sequence"/>
</dbReference>
<gene>
    <name evidence="1" type="ORF">GGR43_001844</name>
</gene>
<comment type="caution">
    <text evidence="1">The sequence shown here is derived from an EMBL/GenBank/DDBJ whole genome shotgun (WGS) entry which is preliminary data.</text>
</comment>
<protein>
    <submittedName>
        <fullName evidence="1">Uncharacterized protein</fullName>
    </submittedName>
</protein>
<evidence type="ECO:0000313" key="1">
    <source>
        <dbReference type="EMBL" id="MBB3926129.1"/>
    </source>
</evidence>